<evidence type="ECO:0000313" key="1">
    <source>
        <dbReference type="EMBL" id="CCA68438.1"/>
    </source>
</evidence>
<dbReference type="InParanoid" id="G4TAS9"/>
<reference evidence="1 2" key="1">
    <citation type="journal article" date="2011" name="PLoS Pathog.">
        <title>Endophytic Life Strategies Decoded by Genome and Transcriptome Analyses of the Mutualistic Root Symbiont Piriformospora indica.</title>
        <authorList>
            <person name="Zuccaro A."/>
            <person name="Lahrmann U."/>
            <person name="Guldener U."/>
            <person name="Langen G."/>
            <person name="Pfiffi S."/>
            <person name="Biedenkopf D."/>
            <person name="Wong P."/>
            <person name="Samans B."/>
            <person name="Grimm C."/>
            <person name="Basiewicz M."/>
            <person name="Murat C."/>
            <person name="Martin F."/>
            <person name="Kogel K.H."/>
        </authorList>
    </citation>
    <scope>NUCLEOTIDE SEQUENCE [LARGE SCALE GENOMIC DNA]</scope>
    <source>
        <strain evidence="1 2">DSM 11827</strain>
    </source>
</reference>
<dbReference type="Proteomes" id="UP000007148">
    <property type="component" value="Unassembled WGS sequence"/>
</dbReference>
<name>G4TAS9_SERID</name>
<protein>
    <submittedName>
        <fullName evidence="1">Uncharacterized protein</fullName>
    </submittedName>
</protein>
<dbReference type="AlphaFoldDB" id="G4TAS9"/>
<proteinExistence type="predicted"/>
<comment type="caution">
    <text evidence="1">The sequence shown here is derived from an EMBL/GenBank/DDBJ whole genome shotgun (WGS) entry which is preliminary data.</text>
</comment>
<dbReference type="HOGENOM" id="CLU_1723091_0_0_1"/>
<sequence>MAQVVPRTRSVFSSPTVSPRKRWCVASLVINTLAWCKQVARIHKLPFAARVLAWVLKRLRRAVDNVERGYARRHPSYMPQDYVPGKGFVPSRRQILLAPNCQKSPTDHGRVGYYHVERIQFGHGLADADELLGESTHTRPYFSTNSSRSPRC</sequence>
<accession>G4TAS9</accession>
<organism evidence="1 2">
    <name type="scientific">Serendipita indica (strain DSM 11827)</name>
    <name type="common">Root endophyte fungus</name>
    <name type="synonym">Piriformospora indica</name>
    <dbReference type="NCBI Taxonomy" id="1109443"/>
    <lineage>
        <taxon>Eukaryota</taxon>
        <taxon>Fungi</taxon>
        <taxon>Dikarya</taxon>
        <taxon>Basidiomycota</taxon>
        <taxon>Agaricomycotina</taxon>
        <taxon>Agaricomycetes</taxon>
        <taxon>Sebacinales</taxon>
        <taxon>Serendipitaceae</taxon>
        <taxon>Serendipita</taxon>
    </lineage>
</organism>
<keyword evidence="2" id="KW-1185">Reference proteome</keyword>
<evidence type="ECO:0000313" key="2">
    <source>
        <dbReference type="Proteomes" id="UP000007148"/>
    </source>
</evidence>
<dbReference type="EMBL" id="CAFZ01000032">
    <property type="protein sequence ID" value="CCA68438.1"/>
    <property type="molecule type" value="Genomic_DNA"/>
</dbReference>
<gene>
    <name evidence="1" type="ORF">PIIN_02302</name>
</gene>